<dbReference type="Pfam" id="PF06013">
    <property type="entry name" value="WXG100"/>
    <property type="match status" value="1"/>
</dbReference>
<dbReference type="OrthoDB" id="4556533at2"/>
<dbReference type="Proteomes" id="UP000006820">
    <property type="component" value="Chromosome"/>
</dbReference>
<proteinExistence type="predicted"/>
<protein>
    <recommendedName>
        <fullName evidence="3">WXG100 family type VII secretion target</fullName>
    </recommendedName>
</protein>
<dbReference type="KEGG" id="nfa:NFA_34195"/>
<dbReference type="RefSeq" id="WP_011209952.1">
    <property type="nucleotide sequence ID" value="NC_006361.1"/>
</dbReference>
<evidence type="ECO:0000313" key="1">
    <source>
        <dbReference type="EMBL" id="BAD58267.1"/>
    </source>
</evidence>
<dbReference type="InterPro" id="IPR036689">
    <property type="entry name" value="ESAT-6-like_sf"/>
</dbReference>
<evidence type="ECO:0008006" key="3">
    <source>
        <dbReference type="Google" id="ProtNLM"/>
    </source>
</evidence>
<dbReference type="InterPro" id="IPR010310">
    <property type="entry name" value="T7SS_ESAT-6-like"/>
</dbReference>
<accession>Q5YU74</accession>
<dbReference type="Gene3D" id="1.10.287.1060">
    <property type="entry name" value="ESAT-6-like"/>
    <property type="match status" value="1"/>
</dbReference>
<evidence type="ECO:0000313" key="2">
    <source>
        <dbReference type="Proteomes" id="UP000006820"/>
    </source>
</evidence>
<dbReference type="STRING" id="247156.NFA_34195"/>
<dbReference type="eggNOG" id="COG4842">
    <property type="taxonomic scope" value="Bacteria"/>
</dbReference>
<dbReference type="AlphaFoldDB" id="Q5YU74"/>
<dbReference type="GeneID" id="61134123"/>
<sequence>MSHSVDLDLLDSVIARLKGFEEFFVDQITAFDTAISRLQTGWEGDAATAQADAHRRLMAAAQDIRDGVGDMRRAAEAAHTNYTQAIAANVAMWRS</sequence>
<reference evidence="1 2" key="1">
    <citation type="journal article" date="2004" name="Proc. Natl. Acad. Sci. U.S.A.">
        <title>The complete genomic sequence of Nocardia farcinica IFM 10152.</title>
        <authorList>
            <person name="Ishikawa J."/>
            <person name="Yamashita A."/>
            <person name="Mikami Y."/>
            <person name="Hoshino Y."/>
            <person name="Kurita H."/>
            <person name="Hotta K."/>
            <person name="Shiba T."/>
            <person name="Hattori M."/>
        </authorList>
    </citation>
    <scope>NUCLEOTIDE SEQUENCE [LARGE SCALE GENOMIC DNA]</scope>
    <source>
        <strain evidence="1 2">IFM 10152</strain>
    </source>
</reference>
<name>Q5YU74_NOCFA</name>
<dbReference type="EMBL" id="AP006618">
    <property type="protein sequence ID" value="BAD58267.1"/>
    <property type="molecule type" value="Genomic_DNA"/>
</dbReference>
<dbReference type="HOGENOM" id="CLU_151185_4_0_11"/>
<keyword evidence="2" id="KW-1185">Reference proteome</keyword>
<organism evidence="1 2">
    <name type="scientific">Nocardia farcinica (strain IFM 10152)</name>
    <dbReference type="NCBI Taxonomy" id="247156"/>
    <lineage>
        <taxon>Bacteria</taxon>
        <taxon>Bacillati</taxon>
        <taxon>Actinomycetota</taxon>
        <taxon>Actinomycetes</taxon>
        <taxon>Mycobacteriales</taxon>
        <taxon>Nocardiaceae</taxon>
        <taxon>Nocardia</taxon>
    </lineage>
</organism>
<gene>
    <name evidence="1" type="ordered locus">NFA_34195</name>
</gene>
<dbReference type="SUPFAM" id="SSF140453">
    <property type="entry name" value="EsxAB dimer-like"/>
    <property type="match status" value="1"/>
</dbReference>